<dbReference type="Proteomes" id="UP000245956">
    <property type="component" value="Unassembled WGS sequence"/>
</dbReference>
<sequence length="312" mass="33526">MSVDGLRQAGRRGGATAAPDMRRGTRPRRAALRGRYPIQAHIEGNSSAVDRVQAYRIGHACVLSDAWPGGRQWLKGRCRGIARDARAPQAPKLADRGAEFCGCLSSSCLACGRAERSWGWLKVSALAWCLAVPGGRGVETNVEDELESSLQWKWREPGTLPCNVGPSGASRASEPLTFGAPGLGRVAKQHRQVRSYAGQDQQHSIAAGTTTHASSPTREKKKTLPTCFSIVAASRATREEPSVSLAGRAEYPYSAYFDANLESTSKTALTRQLGAAVPAFASDTAWLHIICSRKESSPSDASIRSHSRQTRA</sequence>
<organism evidence="2 3">
    <name type="scientific">Purpureocillium lilacinum</name>
    <name type="common">Paecilomyces lilacinus</name>
    <dbReference type="NCBI Taxonomy" id="33203"/>
    <lineage>
        <taxon>Eukaryota</taxon>
        <taxon>Fungi</taxon>
        <taxon>Dikarya</taxon>
        <taxon>Ascomycota</taxon>
        <taxon>Pezizomycotina</taxon>
        <taxon>Sordariomycetes</taxon>
        <taxon>Hypocreomycetidae</taxon>
        <taxon>Hypocreales</taxon>
        <taxon>Ophiocordycipitaceae</taxon>
        <taxon>Purpureocillium</taxon>
    </lineage>
</organism>
<accession>A0A2U3E1I5</accession>
<evidence type="ECO:0000256" key="1">
    <source>
        <dbReference type="SAM" id="MobiDB-lite"/>
    </source>
</evidence>
<comment type="caution">
    <text evidence="2">The sequence shown here is derived from an EMBL/GenBank/DDBJ whole genome shotgun (WGS) entry which is preliminary data.</text>
</comment>
<reference evidence="2 3" key="1">
    <citation type="journal article" date="2016" name="Front. Microbiol.">
        <title>Genome and transcriptome sequences reveal the specific parasitism of the nematophagous Purpureocillium lilacinum 36-1.</title>
        <authorList>
            <person name="Xie J."/>
            <person name="Li S."/>
            <person name="Mo C."/>
            <person name="Xiao X."/>
            <person name="Peng D."/>
            <person name="Wang G."/>
            <person name="Xiao Y."/>
        </authorList>
    </citation>
    <scope>NUCLEOTIDE SEQUENCE [LARGE SCALE GENOMIC DNA]</scope>
    <source>
        <strain evidence="2 3">36-1</strain>
    </source>
</reference>
<evidence type="ECO:0000313" key="3">
    <source>
        <dbReference type="Proteomes" id="UP000245956"/>
    </source>
</evidence>
<gene>
    <name evidence="2" type="ORF">PCL_02131</name>
</gene>
<proteinExistence type="predicted"/>
<name>A0A2U3E1I5_PURLI</name>
<evidence type="ECO:0000313" key="2">
    <source>
        <dbReference type="EMBL" id="PWI68362.1"/>
    </source>
</evidence>
<protein>
    <submittedName>
        <fullName evidence="2">Uncharacterized protein</fullName>
    </submittedName>
</protein>
<feature type="compositionally biased region" description="Polar residues" evidence="1">
    <location>
        <begin position="198"/>
        <end position="216"/>
    </location>
</feature>
<dbReference type="EMBL" id="LCWV01000015">
    <property type="protein sequence ID" value="PWI68362.1"/>
    <property type="molecule type" value="Genomic_DNA"/>
</dbReference>
<feature type="region of interest" description="Disordered" evidence="1">
    <location>
        <begin position="1"/>
        <end position="27"/>
    </location>
</feature>
<dbReference type="AlphaFoldDB" id="A0A2U3E1I5"/>
<feature type="region of interest" description="Disordered" evidence="1">
    <location>
        <begin position="197"/>
        <end position="221"/>
    </location>
</feature>
<feature type="compositionally biased region" description="Low complexity" evidence="1">
    <location>
        <begin position="1"/>
        <end position="18"/>
    </location>
</feature>